<feature type="transmembrane region" description="Helical" evidence="1">
    <location>
        <begin position="6"/>
        <end position="22"/>
    </location>
</feature>
<dbReference type="AlphaFoldDB" id="A0A0V0GQQ0"/>
<evidence type="ECO:0000313" key="2">
    <source>
        <dbReference type="EMBL" id="JAP10382.1"/>
    </source>
</evidence>
<sequence>MVYSSITYLYMVLVHTFLIILMERYGLIRLQISFANLTCHCDARDKWQKSTIFCFILEKL</sequence>
<organism evidence="2">
    <name type="scientific">Solanum chacoense</name>
    <name type="common">Chaco potato</name>
    <dbReference type="NCBI Taxonomy" id="4108"/>
    <lineage>
        <taxon>Eukaryota</taxon>
        <taxon>Viridiplantae</taxon>
        <taxon>Streptophyta</taxon>
        <taxon>Embryophyta</taxon>
        <taxon>Tracheophyta</taxon>
        <taxon>Spermatophyta</taxon>
        <taxon>Magnoliopsida</taxon>
        <taxon>eudicotyledons</taxon>
        <taxon>Gunneridae</taxon>
        <taxon>Pentapetalae</taxon>
        <taxon>asterids</taxon>
        <taxon>lamiids</taxon>
        <taxon>Solanales</taxon>
        <taxon>Solanaceae</taxon>
        <taxon>Solanoideae</taxon>
        <taxon>Solaneae</taxon>
        <taxon>Solanum</taxon>
    </lineage>
</organism>
<accession>A0A0V0GQQ0</accession>
<reference evidence="2" key="1">
    <citation type="submission" date="2015-12" db="EMBL/GenBank/DDBJ databases">
        <title>Gene expression during late stages of embryo sac development: a critical building block for successful pollen-pistil interactions.</title>
        <authorList>
            <person name="Liu Y."/>
            <person name="Joly V."/>
            <person name="Sabar M."/>
            <person name="Matton D.P."/>
        </authorList>
    </citation>
    <scope>NUCLEOTIDE SEQUENCE</scope>
</reference>
<keyword evidence="1" id="KW-0472">Membrane</keyword>
<keyword evidence="1" id="KW-1133">Transmembrane helix</keyword>
<evidence type="ECO:0000256" key="1">
    <source>
        <dbReference type="SAM" id="Phobius"/>
    </source>
</evidence>
<keyword evidence="1" id="KW-0812">Transmembrane</keyword>
<dbReference type="EMBL" id="GEDG01033215">
    <property type="protein sequence ID" value="JAP10382.1"/>
    <property type="molecule type" value="Transcribed_RNA"/>
</dbReference>
<name>A0A0V0GQQ0_SOLCH</name>
<protein>
    <submittedName>
        <fullName evidence="2">Putative ovule protein</fullName>
    </submittedName>
</protein>
<proteinExistence type="predicted"/>